<gene>
    <name evidence="2" type="ordered locus">Kkor_2578</name>
</gene>
<dbReference type="eggNOG" id="COG0764">
    <property type="taxonomic scope" value="Bacteria"/>
</dbReference>
<dbReference type="AlphaFoldDB" id="C7R9W7"/>
<keyword evidence="3" id="KW-1185">Reference proteome</keyword>
<protein>
    <submittedName>
        <fullName evidence="2">AMP-binding enzyme family protein</fullName>
    </submittedName>
</protein>
<feature type="domain" description="ApeI dehydratase-like" evidence="1">
    <location>
        <begin position="9"/>
        <end position="114"/>
    </location>
</feature>
<proteinExistence type="predicted"/>
<dbReference type="KEGG" id="kko:Kkor_2578"/>
<dbReference type="HOGENOM" id="CLU_078912_5_1_6"/>
<dbReference type="InterPro" id="IPR016962">
    <property type="entry name" value="Dehydrase_ECs4332_prd"/>
</dbReference>
<dbReference type="PIRSF" id="PIRSF030962">
    <property type="entry name" value="Dehydrase_ECs4332_prd"/>
    <property type="match status" value="1"/>
</dbReference>
<sequence>MNFPEIISQNVNDHQLELELLINPELDAFAGHFDQFPIIPGVVQISWALHFFSSLLANQSEASSTRQVSSIKTLKFQHVITPNSRVKLDLSFDDSKQMLAFRFYNSQHQYSSGKILLTHDESQS</sequence>
<reference evidence="2 3" key="1">
    <citation type="journal article" date="2009" name="Stand. Genomic Sci.">
        <title>Complete genome sequence of Kangiella koreensis type strain (SW-125).</title>
        <authorList>
            <person name="Han C."/>
            <person name="Sikorski J."/>
            <person name="Lapidus A."/>
            <person name="Nolan M."/>
            <person name="Glavina Del Rio T."/>
            <person name="Tice H."/>
            <person name="Cheng J.F."/>
            <person name="Lucas S."/>
            <person name="Chen F."/>
            <person name="Copeland A."/>
            <person name="Ivanova N."/>
            <person name="Mavromatis K."/>
            <person name="Ovchinnikova G."/>
            <person name="Pati A."/>
            <person name="Bruce D."/>
            <person name="Goodwin L."/>
            <person name="Pitluck S."/>
            <person name="Chen A."/>
            <person name="Palaniappan K."/>
            <person name="Land M."/>
            <person name="Hauser L."/>
            <person name="Chang Y.J."/>
            <person name="Jeffries C.D."/>
            <person name="Chain P."/>
            <person name="Saunders E."/>
            <person name="Brettin T."/>
            <person name="Goker M."/>
            <person name="Tindall B.J."/>
            <person name="Bristow J."/>
            <person name="Eisen J.A."/>
            <person name="Markowitz V."/>
            <person name="Hugenholtz P."/>
            <person name="Kyrpides N.C."/>
            <person name="Klenk H.P."/>
            <person name="Detter J.C."/>
        </authorList>
    </citation>
    <scope>NUCLEOTIDE SEQUENCE [LARGE SCALE GENOMIC DNA]</scope>
    <source>
        <strain evidence="3">DSM 16069 / KCTC 12182 / SW-125</strain>
    </source>
</reference>
<dbReference type="Pfam" id="PF22818">
    <property type="entry name" value="ApeI-like"/>
    <property type="match status" value="1"/>
</dbReference>
<dbReference type="InterPro" id="IPR054545">
    <property type="entry name" value="ApeI-like"/>
</dbReference>
<evidence type="ECO:0000313" key="2">
    <source>
        <dbReference type="EMBL" id="ACV27986.1"/>
    </source>
</evidence>
<dbReference type="InParanoid" id="C7R9W7"/>
<accession>C7R9W7</accession>
<evidence type="ECO:0000313" key="3">
    <source>
        <dbReference type="Proteomes" id="UP000001231"/>
    </source>
</evidence>
<dbReference type="Proteomes" id="UP000001231">
    <property type="component" value="Chromosome"/>
</dbReference>
<organism evidence="2 3">
    <name type="scientific">Kangiella koreensis (strain DSM 16069 / JCM 12317 / KCTC 12182 / SW-125)</name>
    <dbReference type="NCBI Taxonomy" id="523791"/>
    <lineage>
        <taxon>Bacteria</taxon>
        <taxon>Pseudomonadati</taxon>
        <taxon>Pseudomonadota</taxon>
        <taxon>Gammaproteobacteria</taxon>
        <taxon>Kangiellales</taxon>
        <taxon>Kangiellaceae</taxon>
        <taxon>Kangiella</taxon>
    </lineage>
</organism>
<name>C7R9W7_KANKD</name>
<dbReference type="RefSeq" id="WP_015781591.1">
    <property type="nucleotide sequence ID" value="NC_013166.1"/>
</dbReference>
<dbReference type="InterPro" id="IPR029069">
    <property type="entry name" value="HotDog_dom_sf"/>
</dbReference>
<dbReference type="Gene3D" id="3.10.129.10">
    <property type="entry name" value="Hotdog Thioesterase"/>
    <property type="match status" value="1"/>
</dbReference>
<dbReference type="STRING" id="523791.Kkor_2578"/>
<dbReference type="EMBL" id="CP001707">
    <property type="protein sequence ID" value="ACV27986.1"/>
    <property type="molecule type" value="Genomic_DNA"/>
</dbReference>
<dbReference type="OrthoDB" id="9812842at2"/>
<evidence type="ECO:0000259" key="1">
    <source>
        <dbReference type="Pfam" id="PF22818"/>
    </source>
</evidence>
<dbReference type="SUPFAM" id="SSF54637">
    <property type="entry name" value="Thioesterase/thiol ester dehydrase-isomerase"/>
    <property type="match status" value="1"/>
</dbReference>